<dbReference type="OrthoDB" id="1706066at2759"/>
<evidence type="ECO:0000256" key="2">
    <source>
        <dbReference type="ARBA" id="ARBA00023242"/>
    </source>
</evidence>
<comment type="similarity">
    <text evidence="1">Belongs to the ATP-dependent AMP-binding enzyme family.</text>
</comment>
<dbReference type="InterPro" id="IPR045851">
    <property type="entry name" value="AMP-bd_C_sf"/>
</dbReference>
<feature type="domain" description="Xylanolytic transcriptional activator regulatory" evidence="5">
    <location>
        <begin position="1008"/>
        <end position="1206"/>
    </location>
</feature>
<keyword evidence="2" id="KW-0539">Nucleus</keyword>
<feature type="domain" description="AMP-binding enzyme C-terminal" evidence="6">
    <location>
        <begin position="575"/>
        <end position="657"/>
    </location>
</feature>
<feature type="domain" description="Acetyl-coenzyme A synthetase N-terminal" evidence="7">
    <location>
        <begin position="21"/>
        <end position="75"/>
    </location>
</feature>
<dbReference type="Gene3D" id="3.40.50.12780">
    <property type="entry name" value="N-terminal domain of ligase-like"/>
    <property type="match status" value="1"/>
</dbReference>
<feature type="domain" description="AMP-dependent synthetase/ligase" evidence="4">
    <location>
        <begin position="90"/>
        <end position="509"/>
    </location>
</feature>
<dbReference type="Pfam" id="PF13193">
    <property type="entry name" value="AMP-binding_C"/>
    <property type="match status" value="1"/>
</dbReference>
<dbReference type="PANTHER" id="PTHR43347:SF3">
    <property type="entry name" value="ACYL-COA SYNTHETASE SHORT-CHAIN FAMILY MEMBER 3, MITOCHONDRIAL"/>
    <property type="match status" value="1"/>
</dbReference>
<evidence type="ECO:0000259" key="5">
    <source>
        <dbReference type="Pfam" id="PF04082"/>
    </source>
</evidence>
<reference evidence="8 9" key="1">
    <citation type="journal article" date="2018" name="MBio">
        <title>Comparative Genomics Reveals the Core Gene Toolbox for the Fungus-Insect Symbiosis.</title>
        <authorList>
            <person name="Wang Y."/>
            <person name="Stata M."/>
            <person name="Wang W."/>
            <person name="Stajich J.E."/>
            <person name="White M.M."/>
            <person name="Moncalvo J.M."/>
        </authorList>
    </citation>
    <scope>NUCLEOTIDE SEQUENCE [LARGE SCALE GENOMIC DNA]</scope>
    <source>
        <strain evidence="8 9">AUS-77-4</strain>
    </source>
</reference>
<evidence type="ECO:0000259" key="7">
    <source>
        <dbReference type="Pfam" id="PF16177"/>
    </source>
</evidence>
<dbReference type="GO" id="GO:0050218">
    <property type="term" value="F:propionate-CoA ligase activity"/>
    <property type="evidence" value="ECO:0007669"/>
    <property type="project" value="TreeGrafter"/>
</dbReference>
<dbReference type="GO" id="GO:0008270">
    <property type="term" value="F:zinc ion binding"/>
    <property type="evidence" value="ECO:0007669"/>
    <property type="project" value="InterPro"/>
</dbReference>
<evidence type="ECO:0000259" key="4">
    <source>
        <dbReference type="Pfam" id="PF00501"/>
    </source>
</evidence>
<evidence type="ECO:0000259" key="6">
    <source>
        <dbReference type="Pfam" id="PF13193"/>
    </source>
</evidence>
<evidence type="ECO:0008006" key="10">
    <source>
        <dbReference type="Google" id="ProtNLM"/>
    </source>
</evidence>
<evidence type="ECO:0000313" key="9">
    <source>
        <dbReference type="Proteomes" id="UP000245699"/>
    </source>
</evidence>
<dbReference type="STRING" id="61424.A0A2T9YT34"/>
<dbReference type="Gene3D" id="3.30.300.30">
    <property type="match status" value="1"/>
</dbReference>
<evidence type="ECO:0000256" key="1">
    <source>
        <dbReference type="ARBA" id="ARBA00006432"/>
    </source>
</evidence>
<dbReference type="EMBL" id="MBFT01000185">
    <property type="protein sequence ID" value="PVU95510.1"/>
    <property type="molecule type" value="Genomic_DNA"/>
</dbReference>
<dbReference type="SUPFAM" id="SSF56801">
    <property type="entry name" value="Acetyl-CoA synthetase-like"/>
    <property type="match status" value="1"/>
</dbReference>
<dbReference type="Pfam" id="PF04082">
    <property type="entry name" value="Fungal_trans"/>
    <property type="match status" value="1"/>
</dbReference>
<dbReference type="InterPro" id="IPR000873">
    <property type="entry name" value="AMP-dep_synth/lig_dom"/>
</dbReference>
<name>A0A2T9YT34_9FUNG</name>
<dbReference type="InterPro" id="IPR025110">
    <property type="entry name" value="AMP-bd_C"/>
</dbReference>
<dbReference type="GO" id="GO:0006351">
    <property type="term" value="P:DNA-templated transcription"/>
    <property type="evidence" value="ECO:0007669"/>
    <property type="project" value="InterPro"/>
</dbReference>
<dbReference type="Pfam" id="PF00501">
    <property type="entry name" value="AMP-binding"/>
    <property type="match status" value="1"/>
</dbReference>
<keyword evidence="9" id="KW-1185">Reference proteome</keyword>
<feature type="region of interest" description="Disordered" evidence="3">
    <location>
        <begin position="709"/>
        <end position="730"/>
    </location>
</feature>
<dbReference type="InterPro" id="IPR042099">
    <property type="entry name" value="ANL_N_sf"/>
</dbReference>
<sequence length="1613" mass="184365">MSSLDEFNKNINLNYAQGRILEESLRNPQEFWLKEATENVSWVQEPKSAFRYPNPSEKYYVDWFPEGTLNICYNAVDRHVNQKGRVDRSNQAAIIYKSPVTKTEQVFTYAYLLEQVKGFAKVLVSNGVGKGDTVCIYMPMIPQTIIAMLACARVGAIHSVVFGGFAPAELAKRIDDCKPKVFVSATCGIEGEKKIIKYKELFVKAMDITKHEPPIKVIFQRDQLVVPLDHGRGYRHWRQEMGRVSQEPDATVAIVESSHPLYILYTSGTTAAPKGVIRPSGPHAVMLSWTMKNLYGIDPGEVYFCTSDLGWVVGHTYICYAPLIYGCTTVLYEGKPIGTPDPGVFFKTIEETKASIFFTAPTAMMVLRREDKNHEYRRKYDCSSVKGYFFAGERCVPEIHKWWINHTKANKGEITKDQSFNDVTEVKDSRGHSVDHWWQTESGSPITGICIGTSKDPREIAPVRFGSAGMPLAGVDLRVLKAHEDYEEEKKNASMEEANVGEAGNIVIKLPLPPGFMSDLYNNKKRYFESYFERFDGYYDTGDVGYVDNEGYVYIMSRDDDIINVAAHRLSTSALEEVAVKEMNIAEVCVVPKPDEIRGSVPMVFGVLNNGVSGKDVLEEIKRNISKLVREQVGAIANVKAENVVFVPRLPKTRSGKILRKMIRAMVAEADKSKGSSTYCLVATPPTIDDAVIKDEIWDVIFTIPDPKGSENNFSQRDSDPSMKFDKHEEAKAKIKELASEITQHLKKQLQSKPKTKKSSQTEVKNSDHKRVEPLYIKLRKKKLFTELLKKHVRGLGVKKTKSETVMPAPINKKILSSDSELEDGKIQINYDGIVDTIEVDDSGEMDGNEIDTQNVEYWGNDFIKRHAARKVGKPKVSNDQVILDVEQKISKMRDIKSALMNLVHTIPDDVLPKSKVSAFIEVISTKDTSDKETMTTRIRDINKPNNENNQKKVSFADTVKKNIKTDKEAELESISDEQLNKMVAMLPISFPSAMIPARLPEFYFKMKNKLYPDYLYYALVALGSASTKAMRTLEEKNQDLFYIQKSINLLKLKTDIKNPYYLWTCVIILNYCANVVNQIVNETALLSAKHSVKISKIYQLDLSKITKLKYSEEELEFRRRVFWSFYAFDRGRMSFNGSLPTVEDQDIVVNFPINDFRWRYGGECKAEHPEIIFLNYIANNENNEQFSKEDSKNFVKTSTLLGKISIFAKRRWLKKVYNPDDDNCQLVKLIDKLDKYEKTIVKNSPIDFDLIKEAFSKYKDTIRFTMDMEHILYENIFTQYHFFMKGTLYQTEMVRVEGIHMHPGRIVSAKNVCLDIAKKQIDSIYELSKVLPLEYWENSTTVTGLMSAIICLNSTSISPKINLDMSKKIENLKEVYEKTSNYSEIPLIFLMYLDRLAKFINETHKENEKYKSLFGNMKKYSIDESDVHPWLVPKYGALFFVVCCFEASFSATKITDYLYIKDTFATFVNQYQEAESSNSVDVEPIRNSNTFSRQNETLPGIPESSKNKNCESSYKNNYDEYIKYSKLLGESSPNSSFYYFYQYMVDILSDAIVEDIITNPANSQSNFEPQLISPTINLDSLVNKADSKDDENTTRYDWAELDKMFWPQVGQF</sequence>
<dbReference type="CDD" id="cd12148">
    <property type="entry name" value="fungal_TF_MHR"/>
    <property type="match status" value="1"/>
</dbReference>
<dbReference type="GO" id="GO:0003677">
    <property type="term" value="F:DNA binding"/>
    <property type="evidence" value="ECO:0007669"/>
    <property type="project" value="InterPro"/>
</dbReference>
<dbReference type="InterPro" id="IPR007219">
    <property type="entry name" value="XnlR_reg_dom"/>
</dbReference>
<dbReference type="Pfam" id="PF16177">
    <property type="entry name" value="ACAS_N"/>
    <property type="match status" value="1"/>
</dbReference>
<gene>
    <name evidence="8" type="ORF">BB559_002711</name>
</gene>
<organism evidence="8 9">
    <name type="scientific">Furculomyces boomerangus</name>
    <dbReference type="NCBI Taxonomy" id="61424"/>
    <lineage>
        <taxon>Eukaryota</taxon>
        <taxon>Fungi</taxon>
        <taxon>Fungi incertae sedis</taxon>
        <taxon>Zoopagomycota</taxon>
        <taxon>Kickxellomycotina</taxon>
        <taxon>Harpellomycetes</taxon>
        <taxon>Harpellales</taxon>
        <taxon>Harpellaceae</taxon>
        <taxon>Furculomyces</taxon>
    </lineage>
</organism>
<evidence type="ECO:0000313" key="8">
    <source>
        <dbReference type="EMBL" id="PVU95510.1"/>
    </source>
</evidence>
<proteinExistence type="inferred from homology"/>
<comment type="caution">
    <text evidence="8">The sequence shown here is derived from an EMBL/GenBank/DDBJ whole genome shotgun (WGS) entry which is preliminary data.</text>
</comment>
<accession>A0A2T9YT34</accession>
<evidence type="ECO:0000256" key="3">
    <source>
        <dbReference type="SAM" id="MobiDB-lite"/>
    </source>
</evidence>
<dbReference type="InterPro" id="IPR032387">
    <property type="entry name" value="ACAS_N"/>
</dbReference>
<feature type="region of interest" description="Disordered" evidence="3">
    <location>
        <begin position="747"/>
        <end position="767"/>
    </location>
</feature>
<feature type="compositionally biased region" description="Basic and acidic residues" evidence="3">
    <location>
        <begin position="717"/>
        <end position="730"/>
    </location>
</feature>
<protein>
    <recommendedName>
        <fullName evidence="10">Transcription factor domain-containing protein</fullName>
    </recommendedName>
</protein>
<dbReference type="PANTHER" id="PTHR43347">
    <property type="entry name" value="ACYL-COA SYNTHETASE"/>
    <property type="match status" value="1"/>
</dbReference>
<dbReference type="Proteomes" id="UP000245699">
    <property type="component" value="Unassembled WGS sequence"/>
</dbReference>
<feature type="compositionally biased region" description="Basic residues" evidence="3">
    <location>
        <begin position="747"/>
        <end position="758"/>
    </location>
</feature>